<dbReference type="HAMAP" id="MF_01013">
    <property type="entry name" value="HisF"/>
    <property type="match status" value="1"/>
</dbReference>
<proteinExistence type="inferred from homology"/>
<dbReference type="Proteomes" id="UP000623215">
    <property type="component" value="Unassembled WGS sequence"/>
</dbReference>
<dbReference type="InterPro" id="IPR013785">
    <property type="entry name" value="Aldolase_TIM"/>
</dbReference>
<comment type="subunit">
    <text evidence="4 11">Heterodimer of HisH and HisF.</text>
</comment>
<evidence type="ECO:0000256" key="7">
    <source>
        <dbReference type="ARBA" id="ARBA00023102"/>
    </source>
</evidence>
<dbReference type="GO" id="GO:0005737">
    <property type="term" value="C:cytoplasm"/>
    <property type="evidence" value="ECO:0007669"/>
    <property type="project" value="UniProtKB-SubCell"/>
</dbReference>
<accession>A0A832ZXE3</accession>
<evidence type="ECO:0000256" key="11">
    <source>
        <dbReference type="HAMAP-Rule" id="MF_01013"/>
    </source>
</evidence>
<dbReference type="InterPro" id="IPR004651">
    <property type="entry name" value="HisF"/>
</dbReference>
<dbReference type="Gene3D" id="3.20.20.70">
    <property type="entry name" value="Aldolase class I"/>
    <property type="match status" value="1"/>
</dbReference>
<dbReference type="EC" id="4.3.2.10" evidence="11"/>
<comment type="similarity">
    <text evidence="3 11 12">Belongs to the HisA/HisF family.</text>
</comment>
<evidence type="ECO:0000256" key="1">
    <source>
        <dbReference type="ARBA" id="ARBA00004496"/>
    </source>
</evidence>
<reference evidence="13" key="1">
    <citation type="journal article" date="2020" name="ISME J.">
        <title>Gammaproteobacteria mediating utilization of methyl-, sulfur- and petroleum organic compounds in deep ocean hydrothermal plumes.</title>
        <authorList>
            <person name="Zhou Z."/>
            <person name="Liu Y."/>
            <person name="Pan J."/>
            <person name="Cron B.R."/>
            <person name="Toner B.M."/>
            <person name="Anantharaman K."/>
            <person name="Breier J.A."/>
            <person name="Dick G.J."/>
            <person name="Li M."/>
        </authorList>
    </citation>
    <scope>NUCLEOTIDE SEQUENCE</scope>
    <source>
        <strain evidence="13">SZUA-1534</strain>
    </source>
</reference>
<feature type="active site" evidence="11">
    <location>
        <position position="11"/>
    </location>
</feature>
<evidence type="ECO:0000256" key="12">
    <source>
        <dbReference type="RuleBase" id="RU003657"/>
    </source>
</evidence>
<keyword evidence="6 11" id="KW-0028">Amino-acid biosynthesis</keyword>
<dbReference type="GO" id="GO:0016829">
    <property type="term" value="F:lyase activity"/>
    <property type="evidence" value="ECO:0007669"/>
    <property type="project" value="UniProtKB-KW"/>
</dbReference>
<evidence type="ECO:0000256" key="5">
    <source>
        <dbReference type="ARBA" id="ARBA00022490"/>
    </source>
</evidence>
<gene>
    <name evidence="11 13" type="primary">hisF</name>
    <name evidence="13" type="ORF">EYH55_00320</name>
</gene>
<feature type="active site" evidence="11">
    <location>
        <position position="130"/>
    </location>
</feature>
<dbReference type="CDD" id="cd04731">
    <property type="entry name" value="HisF"/>
    <property type="match status" value="1"/>
</dbReference>
<organism evidence="13 14">
    <name type="scientific">Methanothermococcus okinawensis</name>
    <dbReference type="NCBI Taxonomy" id="155863"/>
    <lineage>
        <taxon>Archaea</taxon>
        <taxon>Methanobacteriati</taxon>
        <taxon>Methanobacteriota</taxon>
        <taxon>Methanomada group</taxon>
        <taxon>Methanococci</taxon>
        <taxon>Methanococcales</taxon>
        <taxon>Methanococcaceae</taxon>
        <taxon>Methanothermococcus</taxon>
    </lineage>
</organism>
<comment type="pathway">
    <text evidence="2 11">Amino-acid biosynthesis; L-histidine biosynthesis; L-histidine from 5-phospho-alpha-D-ribose 1-diphosphate: step 5/9.</text>
</comment>
<keyword evidence="5 11" id="KW-0963">Cytoplasm</keyword>
<dbReference type="Pfam" id="PF00977">
    <property type="entry name" value="His_biosynth"/>
    <property type="match status" value="1"/>
</dbReference>
<comment type="catalytic activity">
    <reaction evidence="10 11">
        <text>5-[(5-phospho-1-deoxy-D-ribulos-1-ylimino)methylamino]-1-(5-phospho-beta-D-ribosyl)imidazole-4-carboxamide + L-glutamine = D-erythro-1-(imidazol-4-yl)glycerol 3-phosphate + 5-amino-1-(5-phospho-beta-D-ribosyl)imidazole-4-carboxamide + L-glutamate + H(+)</text>
        <dbReference type="Rhea" id="RHEA:24793"/>
        <dbReference type="ChEBI" id="CHEBI:15378"/>
        <dbReference type="ChEBI" id="CHEBI:29985"/>
        <dbReference type="ChEBI" id="CHEBI:58278"/>
        <dbReference type="ChEBI" id="CHEBI:58359"/>
        <dbReference type="ChEBI" id="CHEBI:58475"/>
        <dbReference type="ChEBI" id="CHEBI:58525"/>
        <dbReference type="EC" id="4.3.2.10"/>
    </reaction>
</comment>
<evidence type="ECO:0000256" key="10">
    <source>
        <dbReference type="ARBA" id="ARBA00047838"/>
    </source>
</evidence>
<evidence type="ECO:0000256" key="9">
    <source>
        <dbReference type="ARBA" id="ARBA00025475"/>
    </source>
</evidence>
<comment type="subcellular location">
    <subcellularLocation>
        <location evidence="1 11">Cytoplasm</location>
    </subcellularLocation>
</comment>
<dbReference type="PANTHER" id="PTHR21235">
    <property type="entry name" value="IMIDAZOLE GLYCEROL PHOSPHATE SYNTHASE SUBUNIT HISF/H IGP SYNTHASE SUBUNIT HISF/H"/>
    <property type="match status" value="1"/>
</dbReference>
<sequence length="274" mass="30474">MLTKRIIPCLDIKEGRVVKGTKFVHLRDAGDPVELSRIYDEEGADELVFLDITASYEKRDILIDLVERTAEQVFIPLTVGGGVRTVEDFRRLLRAGADKVSVNTAAVKNPDLIREASEIFGSQCVVVAIDAKRRYVEGEEVDAARESGKNLVKVGEGYCWFEVYIYGGRRGTGIDAIEWGRKVWKLGAGEILLTSIDADGTKEGYDIQLTRLMSENVGIPVIASGGCGTVEHIYQAFKYGKADAALMASILHYRECTIREIKEYLLNRNIPVRI</sequence>
<dbReference type="EMBL" id="DQVW01000006">
    <property type="protein sequence ID" value="HIQ31917.1"/>
    <property type="molecule type" value="Genomic_DNA"/>
</dbReference>
<dbReference type="GO" id="GO:0000107">
    <property type="term" value="F:imidazoleglycerol-phosphate synthase activity"/>
    <property type="evidence" value="ECO:0007669"/>
    <property type="project" value="UniProtKB-UniRule"/>
</dbReference>
<dbReference type="GO" id="GO:0000105">
    <property type="term" value="P:L-histidine biosynthetic process"/>
    <property type="evidence" value="ECO:0007669"/>
    <property type="project" value="UniProtKB-UniRule"/>
</dbReference>
<name>A0A832ZXE3_9EURY</name>
<dbReference type="AlphaFoldDB" id="A0A832ZXE3"/>
<dbReference type="NCBIfam" id="TIGR00735">
    <property type="entry name" value="hisF"/>
    <property type="match status" value="1"/>
</dbReference>
<dbReference type="UniPathway" id="UPA00031">
    <property type="reaction ID" value="UER00010"/>
</dbReference>
<comment type="caution">
    <text evidence="13">The sequence shown here is derived from an EMBL/GenBank/DDBJ whole genome shotgun (WGS) entry which is preliminary data.</text>
</comment>
<dbReference type="FunFam" id="3.20.20.70:FF:000006">
    <property type="entry name" value="Imidazole glycerol phosphate synthase subunit HisF"/>
    <property type="match status" value="1"/>
</dbReference>
<evidence type="ECO:0000256" key="4">
    <source>
        <dbReference type="ARBA" id="ARBA00011152"/>
    </source>
</evidence>
<dbReference type="InterPro" id="IPR006062">
    <property type="entry name" value="His_biosynth"/>
</dbReference>
<dbReference type="InterPro" id="IPR011060">
    <property type="entry name" value="RibuloseP-bd_barrel"/>
</dbReference>
<dbReference type="SUPFAM" id="SSF51366">
    <property type="entry name" value="Ribulose-phoshate binding barrel"/>
    <property type="match status" value="1"/>
</dbReference>
<keyword evidence="8 11" id="KW-0456">Lyase</keyword>
<dbReference type="PANTHER" id="PTHR21235:SF2">
    <property type="entry name" value="IMIDAZOLE GLYCEROL PHOSPHATE SYNTHASE HISHF"/>
    <property type="match status" value="1"/>
</dbReference>
<evidence type="ECO:0000256" key="3">
    <source>
        <dbReference type="ARBA" id="ARBA00009667"/>
    </source>
</evidence>
<dbReference type="InterPro" id="IPR050064">
    <property type="entry name" value="IGPS_HisA/HisF"/>
</dbReference>
<keyword evidence="7 11" id="KW-0368">Histidine biosynthesis</keyword>
<comment type="function">
    <text evidence="9 11">IGPS catalyzes the conversion of PRFAR and glutamine to IGP, AICAR and glutamate. The HisF subunit catalyzes the cyclization activity that produces IGP and AICAR from PRFAR using the ammonia provided by the HisH subunit.</text>
</comment>
<evidence type="ECO:0000313" key="13">
    <source>
        <dbReference type="EMBL" id="HIQ31917.1"/>
    </source>
</evidence>
<evidence type="ECO:0000256" key="8">
    <source>
        <dbReference type="ARBA" id="ARBA00023239"/>
    </source>
</evidence>
<protein>
    <recommendedName>
        <fullName evidence="11">Imidazole glycerol phosphate synthase subunit HisF</fullName>
        <ecNumber evidence="11">4.3.2.10</ecNumber>
    </recommendedName>
    <alternativeName>
        <fullName evidence="11">IGP synthase cyclase subunit</fullName>
    </alternativeName>
    <alternativeName>
        <fullName evidence="11">IGP synthase subunit HisF</fullName>
    </alternativeName>
    <alternativeName>
        <fullName evidence="11">ImGP synthase subunit HisF</fullName>
        <shortName evidence="11">IGPS subunit HisF</shortName>
    </alternativeName>
</protein>
<evidence type="ECO:0000256" key="2">
    <source>
        <dbReference type="ARBA" id="ARBA00005091"/>
    </source>
</evidence>
<evidence type="ECO:0000313" key="14">
    <source>
        <dbReference type="Proteomes" id="UP000623215"/>
    </source>
</evidence>
<evidence type="ECO:0000256" key="6">
    <source>
        <dbReference type="ARBA" id="ARBA00022605"/>
    </source>
</evidence>